<dbReference type="Proteomes" id="UP000183015">
    <property type="component" value="Unassembled WGS sequence"/>
</dbReference>
<keyword evidence="2" id="KW-1185">Reference proteome</keyword>
<accession>A0A1H7XRL4</accession>
<gene>
    <name evidence="1" type="ORF">SAMN05414137_12534</name>
</gene>
<dbReference type="AlphaFoldDB" id="A0A1H7XRL4"/>
<protein>
    <submittedName>
        <fullName evidence="1">Uncharacterized protein</fullName>
    </submittedName>
</protein>
<proteinExistence type="predicted"/>
<dbReference type="EMBL" id="FOAZ01000025">
    <property type="protein sequence ID" value="SEM36602.1"/>
    <property type="molecule type" value="Genomic_DNA"/>
</dbReference>
<dbReference type="STRING" id="235985.SAMN05414137_12534"/>
<evidence type="ECO:0000313" key="2">
    <source>
        <dbReference type="Proteomes" id="UP000183015"/>
    </source>
</evidence>
<evidence type="ECO:0000313" key="1">
    <source>
        <dbReference type="EMBL" id="SEM36602.1"/>
    </source>
</evidence>
<reference evidence="2" key="1">
    <citation type="submission" date="2016-10" db="EMBL/GenBank/DDBJ databases">
        <authorList>
            <person name="Varghese N."/>
        </authorList>
    </citation>
    <scope>NUCLEOTIDE SEQUENCE [LARGE SCALE GENOMIC DNA]</scope>
    <source>
        <strain evidence="2">DSM 45096 / BCRC 16803 / CGMCC 4.1857 / CIP 109030 / JCM 12277 / KCTC 19219 / NBRC 100920 / 33214</strain>
    </source>
</reference>
<sequence length="126" mass="13545">MSTGGLPAVFRVTLCKVIAGCKQETTGLEWHNLRMSPGDPPLGDDDAEMTEEAADVELYGLVARRLKDAHARVRALDVSDAERAALTRSLLMVTEAAKRDLPEAARRLARFVADLDGLGPTGRTTG</sequence>
<name>A0A1H7XRL4_STRJI</name>
<organism evidence="1 2">
    <name type="scientific">Streptacidiphilus jiangxiensis</name>
    <dbReference type="NCBI Taxonomy" id="235985"/>
    <lineage>
        <taxon>Bacteria</taxon>
        <taxon>Bacillati</taxon>
        <taxon>Actinomycetota</taxon>
        <taxon>Actinomycetes</taxon>
        <taxon>Kitasatosporales</taxon>
        <taxon>Streptomycetaceae</taxon>
        <taxon>Streptacidiphilus</taxon>
    </lineage>
</organism>